<protein>
    <recommendedName>
        <fullName evidence="4">Oligosaccharide flippase family protein</fullName>
    </recommendedName>
</protein>
<evidence type="ECO:0000313" key="3">
    <source>
        <dbReference type="Proteomes" id="UP000450676"/>
    </source>
</evidence>
<accession>A0A7X4KR06</accession>
<dbReference type="EMBL" id="WWCU01000099">
    <property type="protein sequence ID" value="MYN11485.1"/>
    <property type="molecule type" value="Genomic_DNA"/>
</dbReference>
<feature type="non-terminal residue" evidence="2">
    <location>
        <position position="1"/>
    </location>
</feature>
<evidence type="ECO:0008006" key="4">
    <source>
        <dbReference type="Google" id="ProtNLM"/>
    </source>
</evidence>
<feature type="transmembrane region" description="Helical" evidence="1">
    <location>
        <begin position="124"/>
        <end position="145"/>
    </location>
</feature>
<name>A0A7X4KR06_9BURK</name>
<reference evidence="2 3" key="1">
    <citation type="submission" date="2019-12" db="EMBL/GenBank/DDBJ databases">
        <title>Novel species isolated from a subtropical stream in China.</title>
        <authorList>
            <person name="Lu H."/>
        </authorList>
    </citation>
    <scope>NUCLEOTIDE SEQUENCE [LARGE SCALE GENOMIC DNA]</scope>
    <source>
        <strain evidence="2 3">FT127W</strain>
    </source>
</reference>
<keyword evidence="3" id="KW-1185">Reference proteome</keyword>
<proteinExistence type="predicted"/>
<evidence type="ECO:0000256" key="1">
    <source>
        <dbReference type="SAM" id="Phobius"/>
    </source>
</evidence>
<feature type="transmembrane region" description="Helical" evidence="1">
    <location>
        <begin position="192"/>
        <end position="208"/>
    </location>
</feature>
<dbReference type="RefSeq" id="WP_161075742.1">
    <property type="nucleotide sequence ID" value="NZ_WWCU01000099.1"/>
</dbReference>
<dbReference type="Proteomes" id="UP000450676">
    <property type="component" value="Unassembled WGS sequence"/>
</dbReference>
<keyword evidence="1" id="KW-0472">Membrane</keyword>
<feature type="transmembrane region" description="Helical" evidence="1">
    <location>
        <begin position="165"/>
        <end position="186"/>
    </location>
</feature>
<comment type="caution">
    <text evidence="2">The sequence shown here is derived from an EMBL/GenBank/DDBJ whole genome shotgun (WGS) entry which is preliminary data.</text>
</comment>
<keyword evidence="1" id="KW-1133">Transmembrane helix</keyword>
<dbReference type="AlphaFoldDB" id="A0A7X4KR06"/>
<sequence>PLPLRQSRAALAAEFRAAWGHGRWALGGVGVTWLQTQSYTYALAVLLGPSGAGLANLARLFIAPASFLLPAVQKIAIPRLAALRVQAPQRMRALSMQLSAALAALALLYSLLLLACFDRVAPLLAGRAVPGLAPLAALWCAILLFQVARSGGSLLLQLQHRFRALTLLGVPSAAVTVLATALLTALCGQSGALLGLLAGEITLSILIWKELRHAPHP</sequence>
<feature type="transmembrane region" description="Helical" evidence="1">
    <location>
        <begin position="93"/>
        <end position="112"/>
    </location>
</feature>
<gene>
    <name evidence="2" type="ORF">GTP77_29700</name>
</gene>
<keyword evidence="1" id="KW-0812">Transmembrane</keyword>
<evidence type="ECO:0000313" key="2">
    <source>
        <dbReference type="EMBL" id="MYN11485.1"/>
    </source>
</evidence>
<organism evidence="2 3">
    <name type="scientific">Pseudoduganella aquatica</name>
    <dbReference type="NCBI Taxonomy" id="2660641"/>
    <lineage>
        <taxon>Bacteria</taxon>
        <taxon>Pseudomonadati</taxon>
        <taxon>Pseudomonadota</taxon>
        <taxon>Betaproteobacteria</taxon>
        <taxon>Burkholderiales</taxon>
        <taxon>Oxalobacteraceae</taxon>
        <taxon>Telluria group</taxon>
        <taxon>Pseudoduganella</taxon>
    </lineage>
</organism>